<dbReference type="InterPro" id="IPR047057">
    <property type="entry name" value="MerR_fam"/>
</dbReference>
<evidence type="ECO:0000313" key="3">
    <source>
        <dbReference type="EMBL" id="SDS33249.1"/>
    </source>
</evidence>
<dbReference type="InterPro" id="IPR000551">
    <property type="entry name" value="MerR-type_HTH_dom"/>
</dbReference>
<name>A0A1H1RE94_BRESA</name>
<evidence type="ECO:0000256" key="1">
    <source>
        <dbReference type="ARBA" id="ARBA00023125"/>
    </source>
</evidence>
<protein>
    <submittedName>
        <fullName evidence="3">DNA-binding transcriptional regulator, MerR family</fullName>
    </submittedName>
</protein>
<gene>
    <name evidence="3" type="ORF">SAMN04489751_1772</name>
</gene>
<dbReference type="EMBL" id="LT629739">
    <property type="protein sequence ID" value="SDS33249.1"/>
    <property type="molecule type" value="Genomic_DNA"/>
</dbReference>
<keyword evidence="4" id="KW-1185">Reference proteome</keyword>
<dbReference type="SUPFAM" id="SSF46955">
    <property type="entry name" value="Putative DNA-binding domain"/>
    <property type="match status" value="1"/>
</dbReference>
<dbReference type="Gene3D" id="1.10.1660.10">
    <property type="match status" value="1"/>
</dbReference>
<reference evidence="3" key="1">
    <citation type="submission" date="2016-10" db="EMBL/GenBank/DDBJ databases">
        <authorList>
            <person name="Varghese N."/>
            <person name="Submissions S."/>
        </authorList>
    </citation>
    <scope>NUCLEOTIDE SEQUENCE [LARGE SCALE GENOMIC DNA]</scope>
    <source>
        <strain evidence="3">DSM 22082</strain>
    </source>
</reference>
<dbReference type="PANTHER" id="PTHR30204:SF93">
    <property type="entry name" value="HTH MERR-TYPE DOMAIN-CONTAINING PROTEIN"/>
    <property type="match status" value="1"/>
</dbReference>
<dbReference type="PROSITE" id="PS00552">
    <property type="entry name" value="HTH_MERR_1"/>
    <property type="match status" value="1"/>
</dbReference>
<dbReference type="InterPro" id="IPR009061">
    <property type="entry name" value="DNA-bd_dom_put_sf"/>
</dbReference>
<evidence type="ECO:0000259" key="2">
    <source>
        <dbReference type="PROSITE" id="PS50937"/>
    </source>
</evidence>
<dbReference type="SMART" id="SM00422">
    <property type="entry name" value="HTH_MERR"/>
    <property type="match status" value="1"/>
</dbReference>
<proteinExistence type="predicted"/>
<dbReference type="GO" id="GO:0003677">
    <property type="term" value="F:DNA binding"/>
    <property type="evidence" value="ECO:0007669"/>
    <property type="project" value="UniProtKB-KW"/>
</dbReference>
<dbReference type="PRINTS" id="PR00040">
    <property type="entry name" value="HTHMERR"/>
</dbReference>
<dbReference type="CDD" id="cd01106">
    <property type="entry name" value="HTH_TipAL-Mta"/>
    <property type="match status" value="1"/>
</dbReference>
<dbReference type="GO" id="GO:0003700">
    <property type="term" value="F:DNA-binding transcription factor activity"/>
    <property type="evidence" value="ECO:0007669"/>
    <property type="project" value="InterPro"/>
</dbReference>
<keyword evidence="1 3" id="KW-0238">DNA-binding</keyword>
<feature type="domain" description="HTH merR-type" evidence="2">
    <location>
        <begin position="25"/>
        <end position="94"/>
    </location>
</feature>
<dbReference type="Proteomes" id="UP000199700">
    <property type="component" value="Chromosome"/>
</dbReference>
<dbReference type="STRING" id="629680.SAMN04489751_1772"/>
<evidence type="ECO:0000313" key="4">
    <source>
        <dbReference type="Proteomes" id="UP000199700"/>
    </source>
</evidence>
<accession>A0A1H1RE94</accession>
<dbReference type="PROSITE" id="PS50937">
    <property type="entry name" value="HTH_MERR_2"/>
    <property type="match status" value="1"/>
</dbReference>
<dbReference type="Pfam" id="PF13411">
    <property type="entry name" value="MerR_1"/>
    <property type="match status" value="1"/>
</dbReference>
<sequence>MNSGQSVRRQENAKVWVGSVTDGHVMHIGEVADRAGLSLRTIRHYDEIGLVAPSGRTDGGFRLYSPADLGRLVLIKNMKPLGYSLEQMSELLSVIDSRASGAGTGAEEALEAFRRDAVQRRERLVVQLAKADEFIAELGSV</sequence>
<dbReference type="AlphaFoldDB" id="A0A1H1RE94"/>
<organism evidence="3 4">
    <name type="scientific">Brevibacterium sandarakinum</name>
    <dbReference type="NCBI Taxonomy" id="629680"/>
    <lineage>
        <taxon>Bacteria</taxon>
        <taxon>Bacillati</taxon>
        <taxon>Actinomycetota</taxon>
        <taxon>Actinomycetes</taxon>
        <taxon>Micrococcales</taxon>
        <taxon>Brevibacteriaceae</taxon>
        <taxon>Brevibacterium</taxon>
    </lineage>
</organism>
<dbReference type="PANTHER" id="PTHR30204">
    <property type="entry name" value="REDOX-CYCLING DRUG-SENSING TRANSCRIPTIONAL ACTIVATOR SOXR"/>
    <property type="match status" value="1"/>
</dbReference>